<comment type="similarity">
    <text evidence="2 8">Belongs to the 4-toluene sulfonate uptake permease (TSUP) (TC 2.A.102) family.</text>
</comment>
<protein>
    <recommendedName>
        <fullName evidence="8">Probable membrane transporter protein</fullName>
    </recommendedName>
</protein>
<evidence type="ECO:0000256" key="2">
    <source>
        <dbReference type="ARBA" id="ARBA00009142"/>
    </source>
</evidence>
<feature type="transmembrane region" description="Helical" evidence="8">
    <location>
        <begin position="71"/>
        <end position="90"/>
    </location>
</feature>
<keyword evidence="5 8" id="KW-0812">Transmembrane</keyword>
<sequence>MSLEIYLILGAISFFTSMITAIFSVGGGMIMLASLGQFVGASALIPLHASVQLLNNISRVYVYKEHINFEILKTILWASFIGSLIAIFIFQNLDEYILTLIIGCSILFLTWVPINKFIKHGLANDLICGLLAGVAGIFIGANGPIVTAFMRLKSLSPESLVANHGLVMVFQHSIKIILFISVIGFSLLSYIPLIVFLGLMGYLGTKAGKRLINKIDFKLFQTVLKFLLSVLAILLILRTE</sequence>
<feature type="transmembrane region" description="Helical" evidence="8">
    <location>
        <begin position="5"/>
        <end position="23"/>
    </location>
</feature>
<comment type="subcellular location">
    <subcellularLocation>
        <location evidence="1 8">Cell membrane</location>
        <topology evidence="1 8">Multi-pass membrane protein</topology>
    </subcellularLocation>
</comment>
<dbReference type="Pfam" id="PF01925">
    <property type="entry name" value="TauE"/>
    <property type="match status" value="1"/>
</dbReference>
<feature type="transmembrane region" description="Helical" evidence="8">
    <location>
        <begin position="126"/>
        <end position="150"/>
    </location>
</feature>
<reference evidence="9 10" key="1">
    <citation type="journal article" date="2018" name="Microbiome">
        <title>Fine metagenomic profile of the Mediterranean stratified and mixed water columns revealed by assembly and recruitment.</title>
        <authorList>
            <person name="Haro-Moreno J.M."/>
            <person name="Lopez-Perez M."/>
            <person name="De La Torre J.R."/>
            <person name="Picazo A."/>
            <person name="Camacho A."/>
            <person name="Rodriguez-Valera F."/>
        </authorList>
    </citation>
    <scope>NUCLEOTIDE SEQUENCE [LARGE SCALE GENOMIC DNA]</scope>
    <source>
        <strain evidence="9">MED-G82</strain>
    </source>
</reference>
<evidence type="ECO:0000256" key="5">
    <source>
        <dbReference type="ARBA" id="ARBA00022692"/>
    </source>
</evidence>
<keyword evidence="4 8" id="KW-1003">Cell membrane</keyword>
<keyword evidence="6 8" id="KW-1133">Transmembrane helix</keyword>
<dbReference type="GO" id="GO:0005886">
    <property type="term" value="C:plasma membrane"/>
    <property type="evidence" value="ECO:0007669"/>
    <property type="project" value="UniProtKB-SubCell"/>
</dbReference>
<evidence type="ECO:0000313" key="10">
    <source>
        <dbReference type="Proteomes" id="UP000253307"/>
    </source>
</evidence>
<feature type="transmembrane region" description="Helical" evidence="8">
    <location>
        <begin position="96"/>
        <end position="114"/>
    </location>
</feature>
<evidence type="ECO:0000256" key="4">
    <source>
        <dbReference type="ARBA" id="ARBA00022475"/>
    </source>
</evidence>
<evidence type="ECO:0000313" key="9">
    <source>
        <dbReference type="EMBL" id="RCL42633.1"/>
    </source>
</evidence>
<dbReference type="Proteomes" id="UP000253307">
    <property type="component" value="Unassembled WGS sequence"/>
</dbReference>
<evidence type="ECO:0000256" key="6">
    <source>
        <dbReference type="ARBA" id="ARBA00022989"/>
    </source>
</evidence>
<dbReference type="InterPro" id="IPR002781">
    <property type="entry name" value="TM_pro_TauE-like"/>
</dbReference>
<dbReference type="PANTHER" id="PTHR30269">
    <property type="entry name" value="TRANSMEMBRANE PROTEIN YFCA"/>
    <property type="match status" value="1"/>
</dbReference>
<gene>
    <name evidence="9" type="ORF">DBW96_00490</name>
</gene>
<keyword evidence="3" id="KW-0813">Transport</keyword>
<feature type="transmembrane region" description="Helical" evidence="8">
    <location>
        <begin position="215"/>
        <end position="237"/>
    </location>
</feature>
<evidence type="ECO:0000256" key="8">
    <source>
        <dbReference type="RuleBase" id="RU363041"/>
    </source>
</evidence>
<dbReference type="AlphaFoldDB" id="A0A368BZE5"/>
<accession>A0A368BZE5</accession>
<comment type="caution">
    <text evidence="9">The sequence shown here is derived from an EMBL/GenBank/DDBJ whole genome shotgun (WGS) entry which is preliminary data.</text>
</comment>
<evidence type="ECO:0000256" key="7">
    <source>
        <dbReference type="ARBA" id="ARBA00023136"/>
    </source>
</evidence>
<name>A0A368BZE5_9GAMM</name>
<organism evidence="9 10">
    <name type="scientific">SAR86 cluster bacterium</name>
    <dbReference type="NCBI Taxonomy" id="2030880"/>
    <lineage>
        <taxon>Bacteria</taxon>
        <taxon>Pseudomonadati</taxon>
        <taxon>Pseudomonadota</taxon>
        <taxon>Gammaproteobacteria</taxon>
        <taxon>SAR86 cluster</taxon>
    </lineage>
</organism>
<evidence type="ECO:0000256" key="1">
    <source>
        <dbReference type="ARBA" id="ARBA00004651"/>
    </source>
</evidence>
<dbReference type="EMBL" id="QOPE01000002">
    <property type="protein sequence ID" value="RCL42633.1"/>
    <property type="molecule type" value="Genomic_DNA"/>
</dbReference>
<dbReference type="PANTHER" id="PTHR30269:SF38">
    <property type="entry name" value="SULFITE EXPORTER TAUE_SAFE"/>
    <property type="match status" value="1"/>
</dbReference>
<proteinExistence type="inferred from homology"/>
<dbReference type="InterPro" id="IPR052017">
    <property type="entry name" value="TSUP"/>
</dbReference>
<keyword evidence="7 8" id="KW-0472">Membrane</keyword>
<evidence type="ECO:0000256" key="3">
    <source>
        <dbReference type="ARBA" id="ARBA00022448"/>
    </source>
</evidence>
<feature type="transmembrane region" description="Helical" evidence="8">
    <location>
        <begin position="176"/>
        <end position="203"/>
    </location>
</feature>